<protein>
    <recommendedName>
        <fullName evidence="2">RNase H type-1 domain-containing protein</fullName>
    </recommendedName>
</protein>
<sequence>MARMGFVINWIETIMKCLTSVSYSIVVNGYIGEKFQPTRGLCQGDPLSSFLFLICEEGLSCLMRLAAREALLKGVKANRNGPQWKHLMTIFKCGKENHLENFQLWFIWSSRNKLIHEKKSETGTELSQKAQRYMAELEGLTERMSTLNTDRSHSQREANTRVTIQFNAAFDKRDFKSALSLVVWAQSGELLETKTVLNTNVPSPFAAKAYVGLQALKLGISMDLLPITIMGDSHTVIKKCQSMKPDKSVIEVIISDIQSKKICFQEISFQFINRTKNVYAHKIAAESLKKGEETHLKRVISNLYHSNSEGRWRRNPN</sequence>
<dbReference type="InterPro" id="IPR002156">
    <property type="entry name" value="RNaseH_domain"/>
</dbReference>
<feature type="coiled-coil region" evidence="1">
    <location>
        <begin position="123"/>
        <end position="150"/>
    </location>
</feature>
<dbReference type="InterPro" id="IPR036397">
    <property type="entry name" value="RNaseH_sf"/>
</dbReference>
<dbReference type="PANTHER" id="PTHR47074:SF61">
    <property type="entry name" value="RNASE H TYPE-1 DOMAIN-CONTAINING PROTEIN"/>
    <property type="match status" value="1"/>
</dbReference>
<organism evidence="3 4">
    <name type="scientific">Gossypium arboreum</name>
    <name type="common">Tree cotton</name>
    <name type="synonym">Gossypium nanking</name>
    <dbReference type="NCBI Taxonomy" id="29729"/>
    <lineage>
        <taxon>Eukaryota</taxon>
        <taxon>Viridiplantae</taxon>
        <taxon>Streptophyta</taxon>
        <taxon>Embryophyta</taxon>
        <taxon>Tracheophyta</taxon>
        <taxon>Spermatophyta</taxon>
        <taxon>Magnoliopsida</taxon>
        <taxon>eudicotyledons</taxon>
        <taxon>Gunneridae</taxon>
        <taxon>Pentapetalae</taxon>
        <taxon>rosids</taxon>
        <taxon>malvids</taxon>
        <taxon>Malvales</taxon>
        <taxon>Malvaceae</taxon>
        <taxon>Malvoideae</taxon>
        <taxon>Gossypium</taxon>
    </lineage>
</organism>
<evidence type="ECO:0000313" key="4">
    <source>
        <dbReference type="Proteomes" id="UP001358586"/>
    </source>
</evidence>
<accession>A0ABR0MMR7</accession>
<evidence type="ECO:0000256" key="1">
    <source>
        <dbReference type="SAM" id="Coils"/>
    </source>
</evidence>
<keyword evidence="1" id="KW-0175">Coiled coil</keyword>
<evidence type="ECO:0000313" key="3">
    <source>
        <dbReference type="EMBL" id="KAK5775147.1"/>
    </source>
</evidence>
<evidence type="ECO:0000259" key="2">
    <source>
        <dbReference type="Pfam" id="PF13456"/>
    </source>
</evidence>
<keyword evidence="4" id="KW-1185">Reference proteome</keyword>
<dbReference type="InterPro" id="IPR052929">
    <property type="entry name" value="RNase_H-like_EbsB-rel"/>
</dbReference>
<comment type="caution">
    <text evidence="3">The sequence shown here is derived from an EMBL/GenBank/DDBJ whole genome shotgun (WGS) entry which is preliminary data.</text>
</comment>
<name>A0ABR0MMR7_GOSAR</name>
<gene>
    <name evidence="3" type="ORF">PVK06_043016</name>
</gene>
<dbReference type="EMBL" id="JARKNE010000012">
    <property type="protein sequence ID" value="KAK5775147.1"/>
    <property type="molecule type" value="Genomic_DNA"/>
</dbReference>
<dbReference type="Gene3D" id="3.30.420.10">
    <property type="entry name" value="Ribonuclease H-like superfamily/Ribonuclease H"/>
    <property type="match status" value="1"/>
</dbReference>
<dbReference type="PANTHER" id="PTHR47074">
    <property type="entry name" value="BNAC02G40300D PROTEIN"/>
    <property type="match status" value="1"/>
</dbReference>
<proteinExistence type="predicted"/>
<reference evidence="3 4" key="1">
    <citation type="submission" date="2023-03" db="EMBL/GenBank/DDBJ databases">
        <title>WGS of Gossypium arboreum.</title>
        <authorList>
            <person name="Yu D."/>
        </authorList>
    </citation>
    <scope>NUCLEOTIDE SEQUENCE [LARGE SCALE GENOMIC DNA]</scope>
    <source>
        <tissue evidence="3">Leaf</tissue>
    </source>
</reference>
<feature type="domain" description="RNase H type-1" evidence="2">
    <location>
        <begin position="166"/>
        <end position="286"/>
    </location>
</feature>
<dbReference type="Pfam" id="PF13456">
    <property type="entry name" value="RVT_3"/>
    <property type="match status" value="1"/>
</dbReference>
<dbReference type="Proteomes" id="UP001358586">
    <property type="component" value="Chromosome 12"/>
</dbReference>